<gene>
    <name evidence="1" type="ORF">NBR_LOCUS19560</name>
</gene>
<dbReference type="WBParaSite" id="NBR_0001955901-mRNA-1">
    <property type="protein sequence ID" value="NBR_0001955901-mRNA-1"/>
    <property type="gene ID" value="NBR_0001955901"/>
</dbReference>
<proteinExistence type="predicted"/>
<reference evidence="3" key="1">
    <citation type="submission" date="2017-02" db="UniProtKB">
        <authorList>
            <consortium name="WormBaseParasite"/>
        </authorList>
    </citation>
    <scope>IDENTIFICATION</scope>
</reference>
<dbReference type="AlphaFoldDB" id="A0A0N4YQN7"/>
<dbReference type="GO" id="GO:0071014">
    <property type="term" value="C:post-mRNA release spliceosomal complex"/>
    <property type="evidence" value="ECO:0007669"/>
    <property type="project" value="TreeGrafter"/>
</dbReference>
<accession>A0A0N4YQN7</accession>
<evidence type="ECO:0000313" key="3">
    <source>
        <dbReference type="WBParaSite" id="NBR_0001955901-mRNA-1"/>
    </source>
</evidence>
<name>A0A0N4YQN7_NIPBR</name>
<dbReference type="GO" id="GO:0061632">
    <property type="term" value="F:RNA lariat debranching enzyme activator activity"/>
    <property type="evidence" value="ECO:0007669"/>
    <property type="project" value="TreeGrafter"/>
</dbReference>
<reference evidence="1 2" key="2">
    <citation type="submission" date="2018-11" db="EMBL/GenBank/DDBJ databases">
        <authorList>
            <consortium name="Pathogen Informatics"/>
        </authorList>
    </citation>
    <scope>NUCLEOTIDE SEQUENCE [LARGE SCALE GENOMIC DNA]</scope>
</reference>
<dbReference type="STRING" id="27835.A0A0N4YQN7"/>
<sequence length="228" mass="25451">MAKDQTRVLCVGDVNGQFEQLAKKIALINKKSGPFDLLFCVGEFFGPNAEHNESIISGKIDFDVPTYVLGPCCSSTSTFYPEESVEFSSSVTYLGKRGILNTASGLQIAYLSGVESSTSNRFRFSEEDVEELLVPVRTQSGFLGVDVLLTSMWPAEVWKHAHNTPSVEIAGSRNHRVLLEPAQHTTRFIGLAPIDNDKKQKWLYAFNIQKKMLINFIYSQCVKCPEMN</sequence>
<protein>
    <submittedName>
        <fullName evidence="3">CWF19-like protein 1 homolog (inferred by orthology to a C. elegans protein)</fullName>
    </submittedName>
</protein>
<dbReference type="PANTHER" id="PTHR12072">
    <property type="entry name" value="CWF19, CELL CYCLE CONTROL PROTEIN"/>
    <property type="match status" value="1"/>
</dbReference>
<dbReference type="EMBL" id="UYSL01024282">
    <property type="protein sequence ID" value="VDL83294.1"/>
    <property type="molecule type" value="Genomic_DNA"/>
</dbReference>
<organism evidence="3">
    <name type="scientific">Nippostrongylus brasiliensis</name>
    <name type="common">Rat hookworm</name>
    <dbReference type="NCBI Taxonomy" id="27835"/>
    <lineage>
        <taxon>Eukaryota</taxon>
        <taxon>Metazoa</taxon>
        <taxon>Ecdysozoa</taxon>
        <taxon>Nematoda</taxon>
        <taxon>Chromadorea</taxon>
        <taxon>Rhabditida</taxon>
        <taxon>Rhabditina</taxon>
        <taxon>Rhabditomorpha</taxon>
        <taxon>Strongyloidea</taxon>
        <taxon>Heligmosomidae</taxon>
        <taxon>Nippostrongylus</taxon>
    </lineage>
</organism>
<evidence type="ECO:0000313" key="1">
    <source>
        <dbReference type="EMBL" id="VDL83294.1"/>
    </source>
</evidence>
<dbReference type="GO" id="GO:0000398">
    <property type="term" value="P:mRNA splicing, via spliceosome"/>
    <property type="evidence" value="ECO:0007669"/>
    <property type="project" value="TreeGrafter"/>
</dbReference>
<dbReference type="InterPro" id="IPR040194">
    <property type="entry name" value="Cwf19-like"/>
</dbReference>
<keyword evidence="2" id="KW-1185">Reference proteome</keyword>
<dbReference type="CDD" id="cd07380">
    <property type="entry name" value="MPP_CWF19_N"/>
    <property type="match status" value="1"/>
</dbReference>
<dbReference type="PANTHER" id="PTHR12072:SF4">
    <property type="entry name" value="CWF19-LIKE PROTEIN 1"/>
    <property type="match status" value="1"/>
</dbReference>
<dbReference type="OMA" id="DARSHAC"/>
<dbReference type="Proteomes" id="UP000271162">
    <property type="component" value="Unassembled WGS sequence"/>
</dbReference>
<evidence type="ECO:0000313" key="2">
    <source>
        <dbReference type="Proteomes" id="UP000271162"/>
    </source>
</evidence>